<dbReference type="GO" id="GO:0005576">
    <property type="term" value="C:extracellular region"/>
    <property type="evidence" value="ECO:0007669"/>
    <property type="project" value="UniProtKB-SubCell"/>
</dbReference>
<dbReference type="InterPro" id="IPR025282">
    <property type="entry name" value="DUF4214"/>
</dbReference>
<dbReference type="InterPro" id="IPR052052">
    <property type="entry name" value="Polysaccharide_Lyase_9"/>
</dbReference>
<dbReference type="EMBL" id="CP051685">
    <property type="protein sequence ID" value="QJE03623.1"/>
    <property type="molecule type" value="Genomic_DNA"/>
</dbReference>
<dbReference type="Gene3D" id="1.10.3130.20">
    <property type="entry name" value="Phycobilisome linker domain"/>
    <property type="match status" value="1"/>
</dbReference>
<keyword evidence="2" id="KW-0964">Secreted</keyword>
<comment type="subcellular location">
    <subcellularLocation>
        <location evidence="1">Secreted</location>
    </subcellularLocation>
</comment>
<dbReference type="SMART" id="SM00710">
    <property type="entry name" value="PbH1"/>
    <property type="match status" value="7"/>
</dbReference>
<keyword evidence="7" id="KW-1185">Reference proteome</keyword>
<dbReference type="Gene3D" id="2.160.20.10">
    <property type="entry name" value="Single-stranded right-handed beta-helix, Pectin lyase-like"/>
    <property type="match status" value="1"/>
</dbReference>
<feature type="domain" description="DUF1565" evidence="4">
    <location>
        <begin position="128"/>
        <end position="166"/>
    </location>
</feature>
<dbReference type="KEGG" id="mfy:HH212_25560"/>
<evidence type="ECO:0000313" key="6">
    <source>
        <dbReference type="EMBL" id="QJE03623.1"/>
    </source>
</evidence>
<reference evidence="6 7" key="1">
    <citation type="submission" date="2020-04" db="EMBL/GenBank/DDBJ databases">
        <title>Genome sequencing of novel species.</title>
        <authorList>
            <person name="Heo J."/>
            <person name="Kim S.-J."/>
            <person name="Kim J.-S."/>
            <person name="Hong S.-B."/>
            <person name="Kwon S.-W."/>
        </authorList>
    </citation>
    <scope>NUCLEOTIDE SEQUENCE [LARGE SCALE GENOMIC DNA]</scope>
    <source>
        <strain evidence="6 7">GN2-R2</strain>
    </source>
</reference>
<dbReference type="InterPro" id="IPR038255">
    <property type="entry name" value="PBS_linker_sf"/>
</dbReference>
<dbReference type="InterPro" id="IPR006626">
    <property type="entry name" value="PbH1"/>
</dbReference>
<dbReference type="Proteomes" id="UP000502415">
    <property type="component" value="Chromosome"/>
</dbReference>
<dbReference type="GO" id="GO:0016837">
    <property type="term" value="F:carbon-oxygen lyase activity, acting on polysaccharides"/>
    <property type="evidence" value="ECO:0007669"/>
    <property type="project" value="TreeGrafter"/>
</dbReference>
<feature type="domain" description="DUF4214" evidence="5">
    <location>
        <begin position="60"/>
        <end position="109"/>
    </location>
</feature>
<dbReference type="NCBIfam" id="NF041518">
    <property type="entry name" value="choice_anch_Q"/>
    <property type="match status" value="1"/>
</dbReference>
<keyword evidence="3" id="KW-0732">Signal</keyword>
<dbReference type="InterPro" id="IPR011459">
    <property type="entry name" value="DUF1565"/>
</dbReference>
<dbReference type="AlphaFoldDB" id="A0A7Z2W1U4"/>
<dbReference type="Pfam" id="PF07602">
    <property type="entry name" value="DUF1565"/>
    <property type="match status" value="1"/>
</dbReference>
<dbReference type="Pfam" id="PF13946">
    <property type="entry name" value="DUF4214"/>
    <property type="match status" value="1"/>
</dbReference>
<dbReference type="SUPFAM" id="SSF51126">
    <property type="entry name" value="Pectin lyase-like"/>
    <property type="match status" value="1"/>
</dbReference>
<dbReference type="InterPro" id="IPR012334">
    <property type="entry name" value="Pectin_lyas_fold"/>
</dbReference>
<protein>
    <submittedName>
        <fullName evidence="6">DUF4214 domain-containing protein</fullName>
    </submittedName>
</protein>
<name>A0A7Z2W1U4_9BURK</name>
<dbReference type="InterPro" id="IPR011050">
    <property type="entry name" value="Pectin_lyase_fold/virulence"/>
</dbReference>
<dbReference type="PANTHER" id="PTHR40088:SF2">
    <property type="entry name" value="SECRETED SUGAR HYDROLASE"/>
    <property type="match status" value="1"/>
</dbReference>
<proteinExistence type="predicted"/>
<evidence type="ECO:0000256" key="1">
    <source>
        <dbReference type="ARBA" id="ARBA00004613"/>
    </source>
</evidence>
<evidence type="ECO:0000313" key="7">
    <source>
        <dbReference type="Proteomes" id="UP000502415"/>
    </source>
</evidence>
<evidence type="ECO:0000256" key="3">
    <source>
        <dbReference type="ARBA" id="ARBA00022729"/>
    </source>
</evidence>
<evidence type="ECO:0000256" key="2">
    <source>
        <dbReference type="ARBA" id="ARBA00022525"/>
    </source>
</evidence>
<dbReference type="PANTHER" id="PTHR40088">
    <property type="entry name" value="PECTATE LYASE (EUROFUNG)"/>
    <property type="match status" value="1"/>
</dbReference>
<sequence length="465" mass="46700">MVQSAIVSEATVAADGQAAALTEESAGTGAIEQAASQPTPAAAISPTRLLASVGSAAASVSDQIAELYRTLLGREPDSAGLQYWTQQVNAGMSIDAVSNAMLNSEEYAATHAAAAATTSIYHLYVSTSGSDSNTGTQAKPFKTITKAAAAAKAGTTVHVAAGTYAGNVTTKVSGTSSNRIVFLSDTKWGAKIVGSGTEAMWTNSANYIDITGFDISGPGRLGIVNNGSNTLVSNNHIHNITVSGGCTGSGGAGVVNANYSGSNGDVIGNVVHDIGKPGGCNGVQGIYSSNKGGKIMNNVVYRVSAYGIHLWHAASDATIANNTVFANGSSGMGGGIVIGVGDSPGGVQLVNTKVLNNIVYNNPRAGIMEYCYSGQSCIGSGNSVTNNLVYGNGSSITMKVGSATATVSADPKFVSYNPAGTGDYRLQSSSPAVNKGSASSAPGTDILGVARPKGGAFDIGAYESY</sequence>
<accession>A0A7Z2W1U4</accession>
<gene>
    <name evidence="6" type="ORF">HH212_25560</name>
</gene>
<dbReference type="InterPro" id="IPR059226">
    <property type="entry name" value="Choice_anch_Q_dom"/>
</dbReference>
<evidence type="ECO:0000259" key="5">
    <source>
        <dbReference type="Pfam" id="PF13946"/>
    </source>
</evidence>
<evidence type="ECO:0000259" key="4">
    <source>
        <dbReference type="Pfam" id="PF07602"/>
    </source>
</evidence>
<organism evidence="6 7">
    <name type="scientific">Massilia forsythiae</name>
    <dbReference type="NCBI Taxonomy" id="2728020"/>
    <lineage>
        <taxon>Bacteria</taxon>
        <taxon>Pseudomonadati</taxon>
        <taxon>Pseudomonadota</taxon>
        <taxon>Betaproteobacteria</taxon>
        <taxon>Burkholderiales</taxon>
        <taxon>Oxalobacteraceae</taxon>
        <taxon>Telluria group</taxon>
        <taxon>Massilia</taxon>
    </lineage>
</organism>